<accession>A0A9N8VD51</accession>
<gene>
    <name evidence="2" type="ORF">CPELLU_LOCUS157</name>
</gene>
<evidence type="ECO:0000256" key="1">
    <source>
        <dbReference type="SAM" id="MobiDB-lite"/>
    </source>
</evidence>
<keyword evidence="3" id="KW-1185">Reference proteome</keyword>
<proteinExistence type="predicted"/>
<dbReference type="AlphaFoldDB" id="A0A9N8VD51"/>
<reference evidence="2" key="1">
    <citation type="submission" date="2021-06" db="EMBL/GenBank/DDBJ databases">
        <authorList>
            <person name="Kallberg Y."/>
            <person name="Tangrot J."/>
            <person name="Rosling A."/>
        </authorList>
    </citation>
    <scope>NUCLEOTIDE SEQUENCE</scope>
    <source>
        <strain evidence="2">FL966</strain>
    </source>
</reference>
<feature type="region of interest" description="Disordered" evidence="1">
    <location>
        <begin position="83"/>
        <end position="104"/>
    </location>
</feature>
<dbReference type="EMBL" id="CAJVQA010000030">
    <property type="protein sequence ID" value="CAG8451306.1"/>
    <property type="molecule type" value="Genomic_DNA"/>
</dbReference>
<evidence type="ECO:0000313" key="2">
    <source>
        <dbReference type="EMBL" id="CAG8451306.1"/>
    </source>
</evidence>
<name>A0A9N8VD51_9GLOM</name>
<dbReference type="Proteomes" id="UP000789759">
    <property type="component" value="Unassembled WGS sequence"/>
</dbReference>
<organism evidence="2 3">
    <name type="scientific">Cetraspora pellucida</name>
    <dbReference type="NCBI Taxonomy" id="1433469"/>
    <lineage>
        <taxon>Eukaryota</taxon>
        <taxon>Fungi</taxon>
        <taxon>Fungi incertae sedis</taxon>
        <taxon>Mucoromycota</taxon>
        <taxon>Glomeromycotina</taxon>
        <taxon>Glomeromycetes</taxon>
        <taxon>Diversisporales</taxon>
        <taxon>Gigasporaceae</taxon>
        <taxon>Cetraspora</taxon>
    </lineage>
</organism>
<dbReference type="OrthoDB" id="2386668at2759"/>
<protein>
    <submittedName>
        <fullName evidence="2">15327_t:CDS:1</fullName>
    </submittedName>
</protein>
<evidence type="ECO:0000313" key="3">
    <source>
        <dbReference type="Proteomes" id="UP000789759"/>
    </source>
</evidence>
<comment type="caution">
    <text evidence="2">The sequence shown here is derived from an EMBL/GenBank/DDBJ whole genome shotgun (WGS) entry which is preliminary data.</text>
</comment>
<sequence length="215" mass="24984">MQDKHTYKEADIKWFIKKDLVPEPYLYIILEPDEHFEYIVVKNDLSQRIGNKMEVPEIIRHQSLSEIVLEVLKKLKDGNKVVNSKADNSEVDEDNLNENKENKDEIDENVKVQSILSVPLLENDPQEKKNNYLIIGSLKLLDKSITENYLKKQKRKKKSSKPKSVQSYDLSEISTKGSCQNFLLAILYNLIASIEKNHIKVEEAICKSEKYLAYN</sequence>